<dbReference type="STRING" id="1348612.A0A397JMK3"/>
<organism evidence="7 8">
    <name type="scientific">Diversispora epigaea</name>
    <dbReference type="NCBI Taxonomy" id="1348612"/>
    <lineage>
        <taxon>Eukaryota</taxon>
        <taxon>Fungi</taxon>
        <taxon>Fungi incertae sedis</taxon>
        <taxon>Mucoromycota</taxon>
        <taxon>Glomeromycotina</taxon>
        <taxon>Glomeromycetes</taxon>
        <taxon>Diversisporales</taxon>
        <taxon>Diversisporaceae</taxon>
        <taxon>Diversispora</taxon>
    </lineage>
</organism>
<feature type="region of interest" description="Disordered" evidence="6">
    <location>
        <begin position="75"/>
        <end position="135"/>
    </location>
</feature>
<comment type="caution">
    <text evidence="7">The sequence shown here is derived from an EMBL/GenBank/DDBJ whole genome shotgun (WGS) entry which is preliminary data.</text>
</comment>
<sequence>MVELRKILLVGLGNFTHPQTRHSIGMLLLDYIASQLNLTWNKNKNWPAEVASSVIYVDPPPIIKPPKVKREKTRIIKDNNNNNNNGIKEDIIVENSKEKENKEDGTNEMMTMKNDNKQDDPPPPPKKRLKPKPEPIPLQITLMKPLLLMNISGKSVSKAVKELGLSHSDIIVIHDDLQREPGKISLKNGGSANGHNGVKSVMDLLNTKSFRRLRVGVGRPPAAIDDRSTEIISKWVLARISKKELEFYNNEIFPNCKEYLFKNFLI</sequence>
<comment type="similarity">
    <text evidence="5">Belongs to the PTH family.</text>
</comment>
<dbReference type="EC" id="3.1.1.29" evidence="1"/>
<keyword evidence="4" id="KW-0694">RNA-binding</keyword>
<protein>
    <recommendedName>
        <fullName evidence="1">peptidyl-tRNA hydrolase</fullName>
        <ecNumber evidence="1">3.1.1.29</ecNumber>
    </recommendedName>
</protein>
<dbReference type="GO" id="GO:0004045">
    <property type="term" value="F:peptidyl-tRNA hydrolase activity"/>
    <property type="evidence" value="ECO:0007669"/>
    <property type="project" value="UniProtKB-EC"/>
</dbReference>
<evidence type="ECO:0000313" key="7">
    <source>
        <dbReference type="EMBL" id="RHZ86404.1"/>
    </source>
</evidence>
<dbReference type="AlphaFoldDB" id="A0A397JMK3"/>
<keyword evidence="3" id="KW-0378">Hydrolase</keyword>
<dbReference type="InterPro" id="IPR001328">
    <property type="entry name" value="Pept_tRNA_hydro"/>
</dbReference>
<dbReference type="SUPFAM" id="SSF53178">
    <property type="entry name" value="Peptidyl-tRNA hydrolase-like"/>
    <property type="match status" value="2"/>
</dbReference>
<dbReference type="EMBL" id="PQFF01000048">
    <property type="protein sequence ID" value="RHZ86404.1"/>
    <property type="molecule type" value="Genomic_DNA"/>
</dbReference>
<evidence type="ECO:0000256" key="1">
    <source>
        <dbReference type="ARBA" id="ARBA00013260"/>
    </source>
</evidence>
<dbReference type="PANTHER" id="PTHR17224">
    <property type="entry name" value="PEPTIDYL-TRNA HYDROLASE"/>
    <property type="match status" value="1"/>
</dbReference>
<feature type="compositionally biased region" description="Basic and acidic residues" evidence="6">
    <location>
        <begin position="87"/>
        <end position="105"/>
    </location>
</feature>
<dbReference type="Proteomes" id="UP000266861">
    <property type="component" value="Unassembled WGS sequence"/>
</dbReference>
<evidence type="ECO:0000256" key="6">
    <source>
        <dbReference type="SAM" id="MobiDB-lite"/>
    </source>
</evidence>
<dbReference type="GO" id="GO:0000049">
    <property type="term" value="F:tRNA binding"/>
    <property type="evidence" value="ECO:0007669"/>
    <property type="project" value="UniProtKB-KW"/>
</dbReference>
<evidence type="ECO:0000256" key="2">
    <source>
        <dbReference type="ARBA" id="ARBA00022555"/>
    </source>
</evidence>
<keyword evidence="8" id="KW-1185">Reference proteome</keyword>
<proteinExistence type="inferred from homology"/>
<dbReference type="InterPro" id="IPR036416">
    <property type="entry name" value="Pept_tRNA_hydro_sf"/>
</dbReference>
<dbReference type="PROSITE" id="PS01196">
    <property type="entry name" value="PEPT_TRNA_HYDROL_2"/>
    <property type="match status" value="1"/>
</dbReference>
<dbReference type="InterPro" id="IPR018171">
    <property type="entry name" value="Pept_tRNA_hydro_CS"/>
</dbReference>
<name>A0A397JMK3_9GLOM</name>
<evidence type="ECO:0000256" key="4">
    <source>
        <dbReference type="ARBA" id="ARBA00022884"/>
    </source>
</evidence>
<dbReference type="PANTHER" id="PTHR17224:SF1">
    <property type="entry name" value="PEPTIDYL-TRNA HYDROLASE"/>
    <property type="match status" value="1"/>
</dbReference>
<accession>A0A397JMK3</accession>
<reference evidence="7 8" key="1">
    <citation type="submission" date="2018-08" db="EMBL/GenBank/DDBJ databases">
        <title>Genome and evolution of the arbuscular mycorrhizal fungus Diversispora epigaea (formerly Glomus versiforme) and its bacterial endosymbionts.</title>
        <authorList>
            <person name="Sun X."/>
            <person name="Fei Z."/>
            <person name="Harrison M."/>
        </authorList>
    </citation>
    <scope>NUCLEOTIDE SEQUENCE [LARGE SCALE GENOMIC DNA]</scope>
    <source>
        <strain evidence="7 8">IT104</strain>
    </source>
</reference>
<dbReference type="Gene3D" id="3.40.50.1470">
    <property type="entry name" value="Peptidyl-tRNA hydrolase"/>
    <property type="match status" value="1"/>
</dbReference>
<dbReference type="NCBIfam" id="TIGR00447">
    <property type="entry name" value="pth"/>
    <property type="match status" value="1"/>
</dbReference>
<dbReference type="Pfam" id="PF01195">
    <property type="entry name" value="Pept_tRNA_hydro"/>
    <property type="match status" value="1"/>
</dbReference>
<gene>
    <name evidence="7" type="ORF">Glove_51g39</name>
</gene>
<evidence type="ECO:0000256" key="5">
    <source>
        <dbReference type="ARBA" id="ARBA00038063"/>
    </source>
</evidence>
<dbReference type="OrthoDB" id="1711136at2759"/>
<evidence type="ECO:0000256" key="3">
    <source>
        <dbReference type="ARBA" id="ARBA00022801"/>
    </source>
</evidence>
<evidence type="ECO:0000313" key="8">
    <source>
        <dbReference type="Proteomes" id="UP000266861"/>
    </source>
</evidence>
<keyword evidence="2" id="KW-0820">tRNA-binding</keyword>